<accession>A0ABS9IUI3</accession>
<evidence type="ECO:0000313" key="1">
    <source>
        <dbReference type="EMBL" id="MCF8589165.1"/>
    </source>
</evidence>
<dbReference type="RefSeq" id="WP_236998404.1">
    <property type="nucleotide sequence ID" value="NZ_JAKKOR010000009.1"/>
</dbReference>
<name>A0ABS9IUI3_9ACTN</name>
<keyword evidence="2" id="KW-1185">Reference proteome</keyword>
<organism evidence="1 2">
    <name type="scientific">Gordonia liuliyuniae</name>
    <dbReference type="NCBI Taxonomy" id="2911517"/>
    <lineage>
        <taxon>Bacteria</taxon>
        <taxon>Bacillati</taxon>
        <taxon>Actinomycetota</taxon>
        <taxon>Actinomycetes</taxon>
        <taxon>Mycobacteriales</taxon>
        <taxon>Gordoniaceae</taxon>
        <taxon>Gordonia</taxon>
    </lineage>
</organism>
<reference evidence="1 2" key="1">
    <citation type="submission" date="2022-01" db="EMBL/GenBank/DDBJ databases">
        <authorList>
            <person name="Huang Y."/>
        </authorList>
    </citation>
    <scope>NUCLEOTIDE SEQUENCE [LARGE SCALE GENOMIC DNA]</scope>
    <source>
        <strain evidence="1 2">HY366</strain>
    </source>
</reference>
<gene>
    <name evidence="1" type="ORF">L5G33_11910</name>
</gene>
<comment type="caution">
    <text evidence="1">The sequence shown here is derived from an EMBL/GenBank/DDBJ whole genome shotgun (WGS) entry which is preliminary data.</text>
</comment>
<proteinExistence type="predicted"/>
<dbReference type="EMBL" id="JAKKOR010000009">
    <property type="protein sequence ID" value="MCF8589165.1"/>
    <property type="molecule type" value="Genomic_DNA"/>
</dbReference>
<protein>
    <submittedName>
        <fullName evidence="1">Uncharacterized protein</fullName>
    </submittedName>
</protein>
<evidence type="ECO:0000313" key="2">
    <source>
        <dbReference type="Proteomes" id="UP001200110"/>
    </source>
</evidence>
<dbReference type="Proteomes" id="UP001200110">
    <property type="component" value="Unassembled WGS sequence"/>
</dbReference>
<sequence>MTTPGGPEYIDAEIVEAVSSPDFTPTVHAPSAAEVTGYTDSGVPTFDFVRDKIEHRTATADGGQFLAESGQEAAAIDEAMAARDDAAKRKLDEIRKSMGL</sequence>